<dbReference type="PANTHER" id="PTHR43811">
    <property type="entry name" value="FKBP-TYPE PEPTIDYL-PROLYL CIS-TRANS ISOMERASE FKPA"/>
    <property type="match status" value="1"/>
</dbReference>
<dbReference type="Gene3D" id="3.10.50.40">
    <property type="match status" value="1"/>
</dbReference>
<dbReference type="Proteomes" id="UP000318053">
    <property type="component" value="Unassembled WGS sequence"/>
</dbReference>
<comment type="similarity">
    <text evidence="2 6">Belongs to the FKBP-type PPIase family.</text>
</comment>
<keyword evidence="4 5" id="KW-0413">Isomerase</keyword>
<dbReference type="PROSITE" id="PS51257">
    <property type="entry name" value="PROKAR_LIPOPROTEIN"/>
    <property type="match status" value="1"/>
</dbReference>
<proteinExistence type="inferred from homology"/>
<dbReference type="InterPro" id="IPR046357">
    <property type="entry name" value="PPIase_dom_sf"/>
</dbReference>
<evidence type="ECO:0000256" key="7">
    <source>
        <dbReference type="SAM" id="MobiDB-lite"/>
    </source>
</evidence>
<evidence type="ECO:0000256" key="4">
    <source>
        <dbReference type="ARBA" id="ARBA00023235"/>
    </source>
</evidence>
<comment type="caution">
    <text evidence="9">The sequence shown here is derived from an EMBL/GenBank/DDBJ whole genome shotgun (WGS) entry which is preliminary data.</text>
</comment>
<evidence type="ECO:0000313" key="10">
    <source>
        <dbReference type="Proteomes" id="UP000318053"/>
    </source>
</evidence>
<evidence type="ECO:0000256" key="3">
    <source>
        <dbReference type="ARBA" id="ARBA00023110"/>
    </source>
</evidence>
<dbReference type="GO" id="GO:0003755">
    <property type="term" value="F:peptidyl-prolyl cis-trans isomerase activity"/>
    <property type="evidence" value="ECO:0007669"/>
    <property type="project" value="UniProtKB-UniRule"/>
</dbReference>
<gene>
    <name evidence="9" type="ORF">CA85_06600</name>
</gene>
<organism evidence="9 10">
    <name type="scientific">Allorhodopirellula solitaria</name>
    <dbReference type="NCBI Taxonomy" id="2527987"/>
    <lineage>
        <taxon>Bacteria</taxon>
        <taxon>Pseudomonadati</taxon>
        <taxon>Planctomycetota</taxon>
        <taxon>Planctomycetia</taxon>
        <taxon>Pirellulales</taxon>
        <taxon>Pirellulaceae</taxon>
        <taxon>Allorhodopirellula</taxon>
    </lineage>
</organism>
<dbReference type="AlphaFoldDB" id="A0A5C5YKM6"/>
<dbReference type="SUPFAM" id="SSF54534">
    <property type="entry name" value="FKBP-like"/>
    <property type="match status" value="1"/>
</dbReference>
<evidence type="ECO:0000256" key="6">
    <source>
        <dbReference type="RuleBase" id="RU003915"/>
    </source>
</evidence>
<feature type="region of interest" description="Disordered" evidence="7">
    <location>
        <begin position="19"/>
        <end position="41"/>
    </location>
</feature>
<evidence type="ECO:0000256" key="1">
    <source>
        <dbReference type="ARBA" id="ARBA00000971"/>
    </source>
</evidence>
<name>A0A5C5YKM6_9BACT</name>
<evidence type="ECO:0000259" key="8">
    <source>
        <dbReference type="PROSITE" id="PS50059"/>
    </source>
</evidence>
<protein>
    <recommendedName>
        <fullName evidence="6">Peptidyl-prolyl cis-trans isomerase</fullName>
        <ecNumber evidence="6">5.2.1.8</ecNumber>
    </recommendedName>
</protein>
<feature type="domain" description="PPIase FKBP-type" evidence="8">
    <location>
        <begin position="60"/>
        <end position="146"/>
    </location>
</feature>
<dbReference type="EMBL" id="SJPK01000001">
    <property type="protein sequence ID" value="TWT75369.1"/>
    <property type="molecule type" value="Genomic_DNA"/>
</dbReference>
<dbReference type="PANTHER" id="PTHR43811:SF19">
    <property type="entry name" value="39 KDA FK506-BINDING NUCLEAR PROTEIN"/>
    <property type="match status" value="1"/>
</dbReference>
<dbReference type="PROSITE" id="PS50059">
    <property type="entry name" value="FKBP_PPIASE"/>
    <property type="match status" value="1"/>
</dbReference>
<evidence type="ECO:0000256" key="2">
    <source>
        <dbReference type="ARBA" id="ARBA00006577"/>
    </source>
</evidence>
<comment type="catalytic activity">
    <reaction evidence="1 5 6">
        <text>[protein]-peptidylproline (omega=180) = [protein]-peptidylproline (omega=0)</text>
        <dbReference type="Rhea" id="RHEA:16237"/>
        <dbReference type="Rhea" id="RHEA-COMP:10747"/>
        <dbReference type="Rhea" id="RHEA-COMP:10748"/>
        <dbReference type="ChEBI" id="CHEBI:83833"/>
        <dbReference type="ChEBI" id="CHEBI:83834"/>
        <dbReference type="EC" id="5.2.1.8"/>
    </reaction>
</comment>
<reference evidence="9 10" key="1">
    <citation type="submission" date="2019-02" db="EMBL/GenBank/DDBJ databases">
        <title>Deep-cultivation of Planctomycetes and their phenomic and genomic characterization uncovers novel biology.</title>
        <authorList>
            <person name="Wiegand S."/>
            <person name="Jogler M."/>
            <person name="Boedeker C."/>
            <person name="Pinto D."/>
            <person name="Vollmers J."/>
            <person name="Rivas-Marin E."/>
            <person name="Kohn T."/>
            <person name="Peeters S.H."/>
            <person name="Heuer A."/>
            <person name="Rast P."/>
            <person name="Oberbeckmann S."/>
            <person name="Bunk B."/>
            <person name="Jeske O."/>
            <person name="Meyerdierks A."/>
            <person name="Storesund J.E."/>
            <person name="Kallscheuer N."/>
            <person name="Luecker S."/>
            <person name="Lage O.M."/>
            <person name="Pohl T."/>
            <person name="Merkel B.J."/>
            <person name="Hornburger P."/>
            <person name="Mueller R.-W."/>
            <person name="Bruemmer F."/>
            <person name="Labrenz M."/>
            <person name="Spormann A.M."/>
            <person name="Op Den Camp H."/>
            <person name="Overmann J."/>
            <person name="Amann R."/>
            <person name="Jetten M.S.M."/>
            <person name="Mascher T."/>
            <person name="Medema M.H."/>
            <person name="Devos D.P."/>
            <person name="Kaster A.-K."/>
            <person name="Ovreas L."/>
            <person name="Rohde M."/>
            <person name="Galperin M.Y."/>
            <person name="Jogler C."/>
        </authorList>
    </citation>
    <scope>NUCLEOTIDE SEQUENCE [LARGE SCALE GENOMIC DNA]</scope>
    <source>
        <strain evidence="9 10">CA85</strain>
    </source>
</reference>
<dbReference type="Pfam" id="PF00254">
    <property type="entry name" value="FKBP_C"/>
    <property type="match status" value="1"/>
</dbReference>
<dbReference type="RefSeq" id="WP_186774709.1">
    <property type="nucleotide sequence ID" value="NZ_SJPK01000001.1"/>
</dbReference>
<evidence type="ECO:0000313" key="9">
    <source>
        <dbReference type="EMBL" id="TWT75369.1"/>
    </source>
</evidence>
<evidence type="ECO:0000256" key="5">
    <source>
        <dbReference type="PROSITE-ProRule" id="PRU00277"/>
    </source>
</evidence>
<accession>A0A5C5YKM6</accession>
<keyword evidence="10" id="KW-1185">Reference proteome</keyword>
<dbReference type="InterPro" id="IPR001179">
    <property type="entry name" value="PPIase_FKBP_dom"/>
</dbReference>
<dbReference type="EC" id="5.2.1.8" evidence="6"/>
<sequence>MSPRFLLPLLLALTAGCSPLSRSSSPGPEDPDAPKEFTTTDSGLKYRILRRGSGDKPSPQSFVTVDYVGWLDDGVEFDSSYNRRESTSFNLQNVVPGWTEGLQLVSEGGMIELEVPSDLGYGPMGMPGAIPPNATLHFKVELHDAR</sequence>
<keyword evidence="3 5" id="KW-0697">Rotamase</keyword>